<dbReference type="Proteomes" id="UP000682892">
    <property type="component" value="Chromosome 2"/>
</dbReference>
<reference evidence="1" key="3">
    <citation type="submission" date="2012-09" db="EMBL/GenBank/DDBJ databases">
        <authorList>
            <consortium name="VectorBase"/>
        </authorList>
    </citation>
    <scope>NUCLEOTIDE SEQUENCE</scope>
    <source>
        <strain evidence="1">Liverpool</strain>
    </source>
</reference>
<protein>
    <submittedName>
        <fullName evidence="1">AAEL004498-PA</fullName>
    </submittedName>
</protein>
<evidence type="ECO:0000313" key="2">
    <source>
        <dbReference type="Proteomes" id="UP000682892"/>
    </source>
</evidence>
<accession>Q0IFM5</accession>
<sequence length="60" mass="7183">MPPTCIRCTFLPRRTYIWMANRPWHRIPLGNAHLHKNLNNPHATKFIFFTCSYTFCVVFT</sequence>
<evidence type="ECO:0000313" key="1">
    <source>
        <dbReference type="EMBL" id="EAT44118.1"/>
    </source>
</evidence>
<dbReference type="EMBL" id="CH477306">
    <property type="protein sequence ID" value="EAT44118.1"/>
    <property type="molecule type" value="Genomic_DNA"/>
</dbReference>
<dbReference type="HOGENOM" id="CLU_2943710_0_0_1"/>
<proteinExistence type="predicted"/>
<organism evidence="1 2">
    <name type="scientific">Aedes aegypti</name>
    <name type="common">Yellowfever mosquito</name>
    <name type="synonym">Culex aegypti</name>
    <dbReference type="NCBI Taxonomy" id="7159"/>
    <lineage>
        <taxon>Eukaryota</taxon>
        <taxon>Metazoa</taxon>
        <taxon>Ecdysozoa</taxon>
        <taxon>Arthropoda</taxon>
        <taxon>Hexapoda</taxon>
        <taxon>Insecta</taxon>
        <taxon>Pterygota</taxon>
        <taxon>Neoptera</taxon>
        <taxon>Endopterygota</taxon>
        <taxon>Diptera</taxon>
        <taxon>Nematocera</taxon>
        <taxon>Culicoidea</taxon>
        <taxon>Culicidae</taxon>
        <taxon>Culicinae</taxon>
        <taxon>Aedini</taxon>
        <taxon>Aedes</taxon>
        <taxon>Stegomyia</taxon>
    </lineage>
</organism>
<name>Q0IFM5_AEDAE</name>
<reference evidence="1" key="1">
    <citation type="submission" date="2005-10" db="EMBL/GenBank/DDBJ databases">
        <authorList>
            <person name="Loftus B.J."/>
            <person name="Nene V.M."/>
            <person name="Hannick L.I."/>
            <person name="Bidwell S."/>
            <person name="Haas B."/>
            <person name="Amedeo P."/>
            <person name="Orvis J."/>
            <person name="Wortman J.R."/>
            <person name="White O.R."/>
            <person name="Salzberg S."/>
            <person name="Shumway M."/>
            <person name="Koo H."/>
            <person name="Zhao Y."/>
            <person name="Holmes M."/>
            <person name="Miller J."/>
            <person name="Schatz M."/>
            <person name="Pop M."/>
            <person name="Pai G."/>
            <person name="Utterback T."/>
            <person name="Rogers Y.-H."/>
            <person name="Kravitz S."/>
            <person name="Fraser C.M."/>
        </authorList>
    </citation>
    <scope>NUCLEOTIDE SEQUENCE</scope>
    <source>
        <strain evidence="1">Liverpool</strain>
    </source>
</reference>
<dbReference type="PaxDb" id="7159-AAEL004498-PA"/>
<reference evidence="1" key="2">
    <citation type="journal article" date="2007" name="Science">
        <title>Genome sequence of Aedes aegypti, a major arbovirus vector.</title>
        <authorList>
            <person name="Nene V."/>
            <person name="Wortman J.R."/>
            <person name="Lawson D."/>
            <person name="Haas B."/>
            <person name="Kodira C."/>
            <person name="Tu Z.J."/>
            <person name="Loftus B."/>
            <person name="Xi Z."/>
            <person name="Megy K."/>
            <person name="Grabherr M."/>
            <person name="Ren Q."/>
            <person name="Zdobnov E.M."/>
            <person name="Lobo N.F."/>
            <person name="Campbell K.S."/>
            <person name="Brown S.E."/>
            <person name="Bonaldo M.F."/>
            <person name="Zhu J."/>
            <person name="Sinkins S.P."/>
            <person name="Hogenkamp D.G."/>
            <person name="Amedeo P."/>
            <person name="Arensburger P."/>
            <person name="Atkinson P.W."/>
            <person name="Bidwell S."/>
            <person name="Biedler J."/>
            <person name="Birney E."/>
            <person name="Bruggner R.V."/>
            <person name="Costas J."/>
            <person name="Coy M.R."/>
            <person name="Crabtree J."/>
            <person name="Crawford M."/>
            <person name="Debruyn B."/>
            <person name="Decaprio D."/>
            <person name="Eiglmeier K."/>
            <person name="Eisenstadt E."/>
            <person name="El-Dorry H."/>
            <person name="Gelbart W.M."/>
            <person name="Gomes S.L."/>
            <person name="Hammond M."/>
            <person name="Hannick L.I."/>
            <person name="Hogan J.R."/>
            <person name="Holmes M.H."/>
            <person name="Jaffe D."/>
            <person name="Johnston J.S."/>
            <person name="Kennedy R.C."/>
            <person name="Koo H."/>
            <person name="Kravitz S."/>
            <person name="Kriventseva E.V."/>
            <person name="Kulp D."/>
            <person name="Labutti K."/>
            <person name="Lee E."/>
            <person name="Li S."/>
            <person name="Lovin D.D."/>
            <person name="Mao C."/>
            <person name="Mauceli E."/>
            <person name="Menck C.F."/>
            <person name="Miller J.R."/>
            <person name="Montgomery P."/>
            <person name="Mori A."/>
            <person name="Nascimento A.L."/>
            <person name="Naveira H.F."/>
            <person name="Nusbaum C."/>
            <person name="O'leary S."/>
            <person name="Orvis J."/>
            <person name="Pertea M."/>
            <person name="Quesneville H."/>
            <person name="Reidenbach K.R."/>
            <person name="Rogers Y.H."/>
            <person name="Roth C.W."/>
            <person name="Schneider J.R."/>
            <person name="Schatz M."/>
            <person name="Shumway M."/>
            <person name="Stanke M."/>
            <person name="Stinson E.O."/>
            <person name="Tubio J.M."/>
            <person name="Vanzee J.P."/>
            <person name="Verjovski-Almeida S."/>
            <person name="Werner D."/>
            <person name="White O."/>
            <person name="Wyder S."/>
            <person name="Zeng Q."/>
            <person name="Zhao Q."/>
            <person name="Zhao Y."/>
            <person name="Hill C.A."/>
            <person name="Raikhel A.S."/>
            <person name="Soares M.B."/>
            <person name="Knudson D.L."/>
            <person name="Lee N.H."/>
            <person name="Galagan J."/>
            <person name="Salzberg S.L."/>
            <person name="Paulsen I.T."/>
            <person name="Dimopoulos G."/>
            <person name="Collins F.H."/>
            <person name="Birren B."/>
            <person name="Fraser-Liggett C.M."/>
            <person name="Severson D.W."/>
        </authorList>
    </citation>
    <scope>NUCLEOTIDE SEQUENCE [LARGE SCALE GENOMIC DNA]</scope>
    <source>
        <strain evidence="1">Liverpool</strain>
    </source>
</reference>
<gene>
    <name evidence="1" type="ORF">AaeL_AAEL004498</name>
</gene>
<dbReference type="AlphaFoldDB" id="Q0IFM5"/>